<dbReference type="PROSITE" id="PS50987">
    <property type="entry name" value="HTH_ARSR_2"/>
    <property type="match status" value="1"/>
</dbReference>
<evidence type="ECO:0000313" key="4">
    <source>
        <dbReference type="Proteomes" id="UP000051999"/>
    </source>
</evidence>
<protein>
    <submittedName>
        <fullName evidence="3">Transcriptional regulator, ArsR family protein</fullName>
    </submittedName>
</protein>
<dbReference type="GO" id="GO:0010288">
    <property type="term" value="P:response to lead ion"/>
    <property type="evidence" value="ECO:0007669"/>
    <property type="project" value="TreeGrafter"/>
</dbReference>
<dbReference type="SUPFAM" id="SSF46785">
    <property type="entry name" value="Winged helix' DNA-binding domain"/>
    <property type="match status" value="1"/>
</dbReference>
<dbReference type="STRING" id="1114972.FD35_GL001240"/>
<reference evidence="3 4" key="1">
    <citation type="journal article" date="2015" name="Genome Announc.">
        <title>Expanding the biotechnology potential of lactobacilli through comparative genomics of 213 strains and associated genera.</title>
        <authorList>
            <person name="Sun Z."/>
            <person name="Harris H.M."/>
            <person name="McCann A."/>
            <person name="Guo C."/>
            <person name="Argimon S."/>
            <person name="Zhang W."/>
            <person name="Yang X."/>
            <person name="Jeffery I.B."/>
            <person name="Cooney J.C."/>
            <person name="Kagawa T.F."/>
            <person name="Liu W."/>
            <person name="Song Y."/>
            <person name="Salvetti E."/>
            <person name="Wrobel A."/>
            <person name="Rasinkangas P."/>
            <person name="Parkhill J."/>
            <person name="Rea M.C."/>
            <person name="O'Sullivan O."/>
            <person name="Ritari J."/>
            <person name="Douillard F.P."/>
            <person name="Paul Ross R."/>
            <person name="Yang R."/>
            <person name="Briner A.E."/>
            <person name="Felis G.E."/>
            <person name="de Vos W.M."/>
            <person name="Barrangou R."/>
            <person name="Klaenhammer T.R."/>
            <person name="Caufield P.W."/>
            <person name="Cui Y."/>
            <person name="Zhang H."/>
            <person name="O'Toole P.W."/>
        </authorList>
    </citation>
    <scope>NUCLEOTIDE SEQUENCE [LARGE SCALE GENOMIC DNA]</scope>
    <source>
        <strain evidence="3 4">DSM 15814</strain>
    </source>
</reference>
<gene>
    <name evidence="3" type="ORF">FD35_GL001240</name>
</gene>
<dbReference type="InterPro" id="IPR036390">
    <property type="entry name" value="WH_DNA-bd_sf"/>
</dbReference>
<dbReference type="OrthoDB" id="9797716at2"/>
<evidence type="ECO:0000313" key="3">
    <source>
        <dbReference type="EMBL" id="KRL56944.1"/>
    </source>
</evidence>
<dbReference type="GO" id="GO:0032791">
    <property type="term" value="F:lead ion binding"/>
    <property type="evidence" value="ECO:0007669"/>
    <property type="project" value="TreeGrafter"/>
</dbReference>
<dbReference type="eggNOG" id="COG0640">
    <property type="taxonomic scope" value="Bacteria"/>
</dbReference>
<dbReference type="PATRIC" id="fig|1114972.6.peg.1257"/>
<dbReference type="Proteomes" id="UP000051999">
    <property type="component" value="Unassembled WGS sequence"/>
</dbReference>
<dbReference type="InterPro" id="IPR036388">
    <property type="entry name" value="WH-like_DNA-bd_sf"/>
</dbReference>
<evidence type="ECO:0000256" key="1">
    <source>
        <dbReference type="ARBA" id="ARBA00023125"/>
    </source>
</evidence>
<dbReference type="CDD" id="cd00090">
    <property type="entry name" value="HTH_ARSR"/>
    <property type="match status" value="1"/>
</dbReference>
<accession>A0A0R1RIY7</accession>
<dbReference type="EMBL" id="AZFF01000002">
    <property type="protein sequence ID" value="KRL56944.1"/>
    <property type="molecule type" value="Genomic_DNA"/>
</dbReference>
<dbReference type="InterPro" id="IPR011991">
    <property type="entry name" value="ArsR-like_HTH"/>
</dbReference>
<dbReference type="GO" id="GO:0003700">
    <property type="term" value="F:DNA-binding transcription factor activity"/>
    <property type="evidence" value="ECO:0007669"/>
    <property type="project" value="InterPro"/>
</dbReference>
<dbReference type="GO" id="GO:0046686">
    <property type="term" value="P:response to cadmium ion"/>
    <property type="evidence" value="ECO:0007669"/>
    <property type="project" value="TreeGrafter"/>
</dbReference>
<organism evidence="3 4">
    <name type="scientific">Furfurilactobacillus rossiae DSM 15814</name>
    <dbReference type="NCBI Taxonomy" id="1114972"/>
    <lineage>
        <taxon>Bacteria</taxon>
        <taxon>Bacillati</taxon>
        <taxon>Bacillota</taxon>
        <taxon>Bacilli</taxon>
        <taxon>Lactobacillales</taxon>
        <taxon>Lactobacillaceae</taxon>
        <taxon>Furfurilactobacillus</taxon>
    </lineage>
</organism>
<dbReference type="InterPro" id="IPR001845">
    <property type="entry name" value="HTH_ArsR_DNA-bd_dom"/>
</dbReference>
<dbReference type="Gene3D" id="1.10.10.10">
    <property type="entry name" value="Winged helix-like DNA-binding domain superfamily/Winged helix DNA-binding domain"/>
    <property type="match status" value="1"/>
</dbReference>
<name>A0A0R1RIY7_9LACO</name>
<dbReference type="AlphaFoldDB" id="A0A0R1RIY7"/>
<keyword evidence="4" id="KW-1185">Reference proteome</keyword>
<keyword evidence="1" id="KW-0238">DNA-binding</keyword>
<dbReference type="GO" id="GO:0003677">
    <property type="term" value="F:DNA binding"/>
    <property type="evidence" value="ECO:0007669"/>
    <property type="project" value="UniProtKB-KW"/>
</dbReference>
<dbReference type="GO" id="GO:0097063">
    <property type="term" value="F:cadmium ion sensor activity"/>
    <property type="evidence" value="ECO:0007669"/>
    <property type="project" value="TreeGrafter"/>
</dbReference>
<evidence type="ECO:0000259" key="2">
    <source>
        <dbReference type="PROSITE" id="PS50987"/>
    </source>
</evidence>
<dbReference type="SMART" id="SM00418">
    <property type="entry name" value="HTH_ARSR"/>
    <property type="match status" value="1"/>
</dbReference>
<dbReference type="PANTHER" id="PTHR39168">
    <property type="entry name" value="TRANSCRIPTIONAL REGULATOR-RELATED"/>
    <property type="match status" value="1"/>
</dbReference>
<proteinExistence type="predicted"/>
<feature type="domain" description="HTH arsR-type" evidence="2">
    <location>
        <begin position="6"/>
        <end position="101"/>
    </location>
</feature>
<dbReference type="PANTHER" id="PTHR39168:SF1">
    <property type="entry name" value="TRANSCRIPTIONAL REGULATORY PROTEIN"/>
    <property type="match status" value="1"/>
</dbReference>
<sequence length="236" mass="26665">MEFGGDNMNEAPDVAAIVEIFSNSARVKMVDMLMDGRAHTVNELALAAKITPQTATYHLQKMVSLNWLKMEKYGRFHYYTLIRSDVATLFETLSPVAPEKKVASLNKRLKYKKLYYCRTCYDHVAGRIGVAITDKLIENGAIALEGANFNVTQSGRMFLSSTFNLNLDELMKKKRAFCKPCLDWSERKDHVGGAVGHGILTFLLDHEYLVRGKDARALVVTDSGHDFLEQRLQLRV</sequence>
<dbReference type="InterPro" id="IPR052543">
    <property type="entry name" value="HTH_Metal-responsive_Reg"/>
</dbReference>
<comment type="caution">
    <text evidence="3">The sequence shown here is derived from an EMBL/GenBank/DDBJ whole genome shotgun (WGS) entry which is preliminary data.</text>
</comment>